<protein>
    <submittedName>
        <fullName evidence="2">Uncharacterized protein</fullName>
    </submittedName>
</protein>
<keyword evidence="3" id="KW-1185">Reference proteome</keyword>
<dbReference type="OrthoDB" id="10329116at2759"/>
<name>A0A3D8QHR3_9HELO</name>
<feature type="region of interest" description="Disordered" evidence="1">
    <location>
        <begin position="1"/>
        <end position="33"/>
    </location>
</feature>
<comment type="caution">
    <text evidence="2">The sequence shown here is derived from an EMBL/GenBank/DDBJ whole genome shotgun (WGS) entry which is preliminary data.</text>
</comment>
<feature type="compositionally biased region" description="Acidic residues" evidence="1">
    <location>
        <begin position="501"/>
        <end position="515"/>
    </location>
</feature>
<evidence type="ECO:0000313" key="3">
    <source>
        <dbReference type="Proteomes" id="UP000256645"/>
    </source>
</evidence>
<dbReference type="EMBL" id="PDLM01000015">
    <property type="protein sequence ID" value="RDW60954.1"/>
    <property type="molecule type" value="Genomic_DNA"/>
</dbReference>
<sequence>MARTKRMPMHFPYQGPQPEAPDSQEPAQVPTSSPGDFFQELTTMASGSEIERYQHPLYLSFLADHAPGINTANPQMGTEQLTVDQLTKLLFAAIPNGFREESIEFENPFRTKDGEYPIEYRHPDFLQPIEQDDPKFQDLLQLMIGLEEGLLRVRDAVEAAIAIYTSDQHAPGLQERLYKEQSVITSTWAQLCQKLRKLTDYESIWADKLLNFSNEESSPRTRRRRSSRLTDLSDEDDEKKYCYYQLFAQANTSHIAGETGKFVGPQIVYGTEKYLRALDHGIKGSYAAFQIATTIKADLGVSTWMHHRTPPPTYFANLYAHKALPRLRIFFKITQIRDWECRSGLGGDPADEIMAKMEAGEISSDESNEDTKVIKDEVRKKVASKRRKQSGNPFSQEEADAILQHKVSLGLRVNPESRVQPNCNGKAKAQPIEMDGAASELVEEPEEDSQGETREEVIEQKTSSPTDGSRTMSSFTRYSTPQSNQWSTGRKKVEGMSDLIPDSESEDDSGDETEEYLPPQSRRKMTSKNGKRPTPIKGPQSSVSSKSRGRGRPAGSRKSLDQAKHEAEARKSLQSKSSDIDGAVKGKDDIGAETSDED</sequence>
<feature type="compositionally biased region" description="Basic and acidic residues" evidence="1">
    <location>
        <begin position="558"/>
        <end position="571"/>
    </location>
</feature>
<dbReference type="AlphaFoldDB" id="A0A3D8QHR3"/>
<dbReference type="Proteomes" id="UP000256645">
    <property type="component" value="Unassembled WGS sequence"/>
</dbReference>
<feature type="compositionally biased region" description="Polar residues" evidence="1">
    <location>
        <begin position="460"/>
        <end position="488"/>
    </location>
</feature>
<feature type="compositionally biased region" description="Basic and acidic residues" evidence="1">
    <location>
        <begin position="578"/>
        <end position="590"/>
    </location>
</feature>
<accession>A0A3D8QHR3</accession>
<feature type="compositionally biased region" description="Acidic residues" evidence="1">
    <location>
        <begin position="441"/>
        <end position="450"/>
    </location>
</feature>
<evidence type="ECO:0000313" key="2">
    <source>
        <dbReference type="EMBL" id="RDW60954.1"/>
    </source>
</evidence>
<feature type="region of interest" description="Disordered" evidence="1">
    <location>
        <begin position="380"/>
        <end position="399"/>
    </location>
</feature>
<reference evidence="2 3" key="1">
    <citation type="journal article" date="2018" name="IMA Fungus">
        <title>IMA Genome-F 9: Draft genome sequence of Annulohypoxylon stygium, Aspergillus mulundensis, Berkeleyomyces basicola (syn. Thielaviopsis basicola), Ceratocystis smalleyi, two Cercospora beticola strains, Coleophoma cylindrospora, Fusarium fracticaudum, Phialophora cf. hyalina, and Morchella septimelata.</title>
        <authorList>
            <person name="Wingfield B.D."/>
            <person name="Bills G.F."/>
            <person name="Dong Y."/>
            <person name="Huang W."/>
            <person name="Nel W.J."/>
            <person name="Swalarsk-Parry B.S."/>
            <person name="Vaghefi N."/>
            <person name="Wilken P.M."/>
            <person name="An Z."/>
            <person name="de Beer Z.W."/>
            <person name="De Vos L."/>
            <person name="Chen L."/>
            <person name="Duong T.A."/>
            <person name="Gao Y."/>
            <person name="Hammerbacher A."/>
            <person name="Kikkert J.R."/>
            <person name="Li Y."/>
            <person name="Li H."/>
            <person name="Li K."/>
            <person name="Li Q."/>
            <person name="Liu X."/>
            <person name="Ma X."/>
            <person name="Naidoo K."/>
            <person name="Pethybridge S.J."/>
            <person name="Sun J."/>
            <person name="Steenkamp E.T."/>
            <person name="van der Nest M.A."/>
            <person name="van Wyk S."/>
            <person name="Wingfield M.J."/>
            <person name="Xiong C."/>
            <person name="Yue Q."/>
            <person name="Zhang X."/>
        </authorList>
    </citation>
    <scope>NUCLEOTIDE SEQUENCE [LARGE SCALE GENOMIC DNA]</scope>
    <source>
        <strain evidence="2 3">BP6252</strain>
    </source>
</reference>
<gene>
    <name evidence="2" type="ORF">BP6252_12337</name>
</gene>
<feature type="region of interest" description="Disordered" evidence="1">
    <location>
        <begin position="413"/>
        <end position="598"/>
    </location>
</feature>
<evidence type="ECO:0000256" key="1">
    <source>
        <dbReference type="SAM" id="MobiDB-lite"/>
    </source>
</evidence>
<organism evidence="2 3">
    <name type="scientific">Coleophoma cylindrospora</name>
    <dbReference type="NCBI Taxonomy" id="1849047"/>
    <lineage>
        <taxon>Eukaryota</taxon>
        <taxon>Fungi</taxon>
        <taxon>Dikarya</taxon>
        <taxon>Ascomycota</taxon>
        <taxon>Pezizomycotina</taxon>
        <taxon>Leotiomycetes</taxon>
        <taxon>Helotiales</taxon>
        <taxon>Dermateaceae</taxon>
        <taxon>Coleophoma</taxon>
    </lineage>
</organism>
<feature type="compositionally biased region" description="Basic residues" evidence="1">
    <location>
        <begin position="521"/>
        <end position="531"/>
    </location>
</feature>
<proteinExistence type="predicted"/>